<reference evidence="2" key="2">
    <citation type="submission" date="2022-06" db="UniProtKB">
        <authorList>
            <consortium name="EnsemblMetazoa"/>
        </authorList>
    </citation>
    <scope>IDENTIFICATION</scope>
    <source>
        <strain evidence="2">DF5081</strain>
    </source>
</reference>
<evidence type="ECO:0000259" key="1">
    <source>
        <dbReference type="Pfam" id="PF01498"/>
    </source>
</evidence>
<evidence type="ECO:0000313" key="3">
    <source>
        <dbReference type="Proteomes" id="UP000005237"/>
    </source>
</evidence>
<dbReference type="EnsemblMetazoa" id="CJA27563b.1">
    <property type="protein sequence ID" value="CJA27563b.1"/>
    <property type="gene ID" value="WBGene00183136"/>
</dbReference>
<dbReference type="Pfam" id="PF01498">
    <property type="entry name" value="HTH_Tnp_Tc3_2"/>
    <property type="match status" value="1"/>
</dbReference>
<protein>
    <submittedName>
        <fullName evidence="2">HTH_Tnp_Tc3_2 domain-containing protein</fullName>
    </submittedName>
</protein>
<sequence>MKRRHSTAQVTNYLTDRKIVHASRSNPRLSAPEVLDQVSPRGSPEAIVRTIRRRLNDAGLFGRRPVKTPHISDRNRAARVASCELISTGLKVNWVGSDSTSVLTNLIQLMPRRCQAVIDSRGFATKY</sequence>
<evidence type="ECO:0000313" key="2">
    <source>
        <dbReference type="EnsemblMetazoa" id="CJA27563b.1"/>
    </source>
</evidence>
<dbReference type="GO" id="GO:0003677">
    <property type="term" value="F:DNA binding"/>
    <property type="evidence" value="ECO:0007669"/>
    <property type="project" value="InterPro"/>
</dbReference>
<dbReference type="GO" id="GO:0006313">
    <property type="term" value="P:DNA transposition"/>
    <property type="evidence" value="ECO:0007669"/>
    <property type="project" value="InterPro"/>
</dbReference>
<dbReference type="GO" id="GO:0015074">
    <property type="term" value="P:DNA integration"/>
    <property type="evidence" value="ECO:0007669"/>
    <property type="project" value="InterPro"/>
</dbReference>
<organism evidence="2 3">
    <name type="scientific">Caenorhabditis japonica</name>
    <dbReference type="NCBI Taxonomy" id="281687"/>
    <lineage>
        <taxon>Eukaryota</taxon>
        <taxon>Metazoa</taxon>
        <taxon>Ecdysozoa</taxon>
        <taxon>Nematoda</taxon>
        <taxon>Chromadorea</taxon>
        <taxon>Rhabditida</taxon>
        <taxon>Rhabditina</taxon>
        <taxon>Rhabditomorpha</taxon>
        <taxon>Rhabditoidea</taxon>
        <taxon>Rhabditidae</taxon>
        <taxon>Peloderinae</taxon>
        <taxon>Caenorhabditis</taxon>
    </lineage>
</organism>
<dbReference type="Proteomes" id="UP000005237">
    <property type="component" value="Unassembled WGS sequence"/>
</dbReference>
<name>A0A8R1EAZ8_CAEJA</name>
<dbReference type="InterPro" id="IPR002492">
    <property type="entry name" value="Transposase_Tc1-like"/>
</dbReference>
<proteinExistence type="predicted"/>
<dbReference type="AlphaFoldDB" id="A0A8R1EAZ8"/>
<keyword evidence="3" id="KW-1185">Reference proteome</keyword>
<accession>A0A8R1EAZ8</accession>
<feature type="domain" description="Transposase Tc1-like" evidence="1">
    <location>
        <begin position="16"/>
        <end position="81"/>
    </location>
</feature>
<reference evidence="3" key="1">
    <citation type="submission" date="2010-08" db="EMBL/GenBank/DDBJ databases">
        <authorList>
            <consortium name="Caenorhabditis japonica Sequencing Consortium"/>
            <person name="Wilson R.K."/>
        </authorList>
    </citation>
    <scope>NUCLEOTIDE SEQUENCE [LARGE SCALE GENOMIC DNA]</scope>
    <source>
        <strain evidence="3">DF5081</strain>
    </source>
</reference>